<dbReference type="InterPro" id="IPR030384">
    <property type="entry name" value="MeTrfase_SMT"/>
</dbReference>
<evidence type="ECO:0000256" key="10">
    <source>
        <dbReference type="ARBA" id="ARBA00023098"/>
    </source>
</evidence>
<dbReference type="GO" id="GO:0032259">
    <property type="term" value="P:methylation"/>
    <property type="evidence" value="ECO:0007669"/>
    <property type="project" value="UniProtKB-KW"/>
</dbReference>
<dbReference type="PANTHER" id="PTHR44742:SF2">
    <property type="entry name" value="24-METHYLENESTEROL C-METHYLTRANSFERASE 2"/>
    <property type="match status" value="1"/>
</dbReference>
<evidence type="ECO:0000256" key="2">
    <source>
        <dbReference type="ARBA" id="ARBA00022516"/>
    </source>
</evidence>
<keyword evidence="16" id="KW-1185">Reference proteome</keyword>
<keyword evidence="2" id="KW-0444">Lipid biosynthesis</keyword>
<feature type="domain" description="SAM-dependent methyltransferase Erg6/SMT-type" evidence="14">
    <location>
        <begin position="51"/>
        <end position="331"/>
    </location>
</feature>
<dbReference type="CDD" id="cd02440">
    <property type="entry name" value="AdoMet_MTases"/>
    <property type="match status" value="1"/>
</dbReference>
<evidence type="ECO:0000256" key="7">
    <source>
        <dbReference type="ARBA" id="ARBA00022824"/>
    </source>
</evidence>
<keyword evidence="6" id="KW-0812">Transmembrane</keyword>
<evidence type="ECO:0000313" key="16">
    <source>
        <dbReference type="Proteomes" id="UP001489004"/>
    </source>
</evidence>
<dbReference type="EMBL" id="JALJOR010000002">
    <property type="protein sequence ID" value="KAK9824254.1"/>
    <property type="molecule type" value="Genomic_DNA"/>
</dbReference>
<evidence type="ECO:0000313" key="15">
    <source>
        <dbReference type="EMBL" id="KAK9824254.1"/>
    </source>
</evidence>
<dbReference type="AlphaFoldDB" id="A0AAW1QS24"/>
<evidence type="ECO:0000256" key="5">
    <source>
        <dbReference type="ARBA" id="ARBA00022691"/>
    </source>
</evidence>
<dbReference type="PANTHER" id="PTHR44742">
    <property type="match status" value="1"/>
</dbReference>
<reference evidence="15 16" key="1">
    <citation type="journal article" date="2024" name="Nat. Commun.">
        <title>Phylogenomics reveals the evolutionary origins of lichenization in chlorophyte algae.</title>
        <authorList>
            <person name="Puginier C."/>
            <person name="Libourel C."/>
            <person name="Otte J."/>
            <person name="Skaloud P."/>
            <person name="Haon M."/>
            <person name="Grisel S."/>
            <person name="Petersen M."/>
            <person name="Berrin J.G."/>
            <person name="Delaux P.M."/>
            <person name="Dal Grande F."/>
            <person name="Keller J."/>
        </authorList>
    </citation>
    <scope>NUCLEOTIDE SEQUENCE [LARGE SCALE GENOMIC DNA]</scope>
    <source>
        <strain evidence="15 16">SAG 2043</strain>
    </source>
</reference>
<keyword evidence="5 12" id="KW-0949">S-adenosyl-L-methionine</keyword>
<keyword evidence="11" id="KW-0472">Membrane</keyword>
<evidence type="ECO:0000256" key="11">
    <source>
        <dbReference type="ARBA" id="ARBA00023136"/>
    </source>
</evidence>
<accession>A0AAW1QS24</accession>
<keyword evidence="3 12" id="KW-0489">Methyltransferase</keyword>
<evidence type="ECO:0000259" key="14">
    <source>
        <dbReference type="PROSITE" id="PS51685"/>
    </source>
</evidence>
<keyword evidence="7" id="KW-0256">Endoplasmic reticulum</keyword>
<organism evidence="15 16">
    <name type="scientific">[Myrmecia] bisecta</name>
    <dbReference type="NCBI Taxonomy" id="41462"/>
    <lineage>
        <taxon>Eukaryota</taxon>
        <taxon>Viridiplantae</taxon>
        <taxon>Chlorophyta</taxon>
        <taxon>core chlorophytes</taxon>
        <taxon>Trebouxiophyceae</taxon>
        <taxon>Trebouxiales</taxon>
        <taxon>Trebouxiaceae</taxon>
        <taxon>Myrmecia</taxon>
    </lineage>
</organism>
<keyword evidence="9" id="KW-1133">Transmembrane helix</keyword>
<dbReference type="Proteomes" id="UP001489004">
    <property type="component" value="Unassembled WGS sequence"/>
</dbReference>
<evidence type="ECO:0000256" key="4">
    <source>
        <dbReference type="ARBA" id="ARBA00022679"/>
    </source>
</evidence>
<comment type="subcellular location">
    <subcellularLocation>
        <location evidence="1">Microsome membrane</location>
        <topology evidence="1">Single-pass membrane protein</topology>
    </subcellularLocation>
</comment>
<comment type="caution">
    <text evidence="15">The sequence shown here is derived from an EMBL/GenBank/DDBJ whole genome shotgun (WGS) entry which is preliminary data.</text>
</comment>
<evidence type="ECO:0000256" key="3">
    <source>
        <dbReference type="ARBA" id="ARBA00022603"/>
    </source>
</evidence>
<keyword evidence="10" id="KW-0443">Lipid metabolism</keyword>
<sequence>MAHVDRLQASLEDSWNREVLDKFNNYSASYGTQAGEGIVDRSRTSELVDTFYNLVTDIYEWGWGQSFHFSPKLPGKDWKASEAAHESRLVGALRLEPGLKCLDVGCGVGGPMRTIASVSGAHVTGLTINQYQVDRCTHHNAKMGVSAIAKAVQGDFLNMPFEKETFDAAYAIEATCHASKLEDVFGEVYRVLKPGGFFASYEWVSTKNYNPSNPEHVRIMDEINFGNGLPEMRTYIEAENAGKHVGFELVQSVDIAANSPKVCGSWYDRLKLAGWQIAFNTVLVSIFSTLRLCPKGVEDVHTMLVKVAGSLVEGGETSTFTPMHLLVFRKPDTNGKAKSAAKAGDKAAASK</sequence>
<comment type="similarity">
    <text evidence="12 13">Belongs to the class I-like SAM-binding methyltransferase superfamily. Erg6/SMT family.</text>
</comment>
<keyword evidence="4 12" id="KW-0808">Transferase</keyword>
<evidence type="ECO:0000256" key="9">
    <source>
        <dbReference type="ARBA" id="ARBA00022989"/>
    </source>
</evidence>
<evidence type="ECO:0000256" key="6">
    <source>
        <dbReference type="ARBA" id="ARBA00022692"/>
    </source>
</evidence>
<dbReference type="PROSITE" id="PS51685">
    <property type="entry name" value="SAM_MT_ERG6_SMT"/>
    <property type="match status" value="1"/>
</dbReference>
<dbReference type="Gene3D" id="3.40.50.150">
    <property type="entry name" value="Vaccinia Virus protein VP39"/>
    <property type="match status" value="1"/>
</dbReference>
<dbReference type="GO" id="GO:0008757">
    <property type="term" value="F:S-adenosylmethionine-dependent methyltransferase activity"/>
    <property type="evidence" value="ECO:0007669"/>
    <property type="project" value="InterPro"/>
</dbReference>
<evidence type="ECO:0000256" key="1">
    <source>
        <dbReference type="ARBA" id="ARBA00004111"/>
    </source>
</evidence>
<dbReference type="Pfam" id="PF08241">
    <property type="entry name" value="Methyltransf_11"/>
    <property type="match status" value="1"/>
</dbReference>
<dbReference type="Pfam" id="PF08498">
    <property type="entry name" value="Sterol_MT_C"/>
    <property type="match status" value="1"/>
</dbReference>
<dbReference type="InterPro" id="IPR029063">
    <property type="entry name" value="SAM-dependent_MTases_sf"/>
</dbReference>
<evidence type="ECO:0000256" key="13">
    <source>
        <dbReference type="RuleBase" id="RU362025"/>
    </source>
</evidence>
<dbReference type="GO" id="GO:0006694">
    <property type="term" value="P:steroid biosynthetic process"/>
    <property type="evidence" value="ECO:0007669"/>
    <property type="project" value="InterPro"/>
</dbReference>
<dbReference type="SUPFAM" id="SSF53335">
    <property type="entry name" value="S-adenosyl-L-methionine-dependent methyltransferases"/>
    <property type="match status" value="1"/>
</dbReference>
<proteinExistence type="inferred from homology"/>
<dbReference type="EC" id="2.1.1.-" evidence="13"/>
<evidence type="ECO:0000256" key="12">
    <source>
        <dbReference type="PROSITE-ProRule" id="PRU01022"/>
    </source>
</evidence>
<evidence type="ECO:0000256" key="8">
    <source>
        <dbReference type="ARBA" id="ARBA00022848"/>
    </source>
</evidence>
<protein>
    <recommendedName>
        <fullName evidence="13">Methyltransferase</fullName>
        <ecNumber evidence="13">2.1.1.-</ecNumber>
    </recommendedName>
</protein>
<name>A0AAW1QS24_9CHLO</name>
<dbReference type="InterPro" id="IPR013705">
    <property type="entry name" value="Sterol_MeTrfase_C"/>
</dbReference>
<dbReference type="InterPro" id="IPR013216">
    <property type="entry name" value="Methyltransf_11"/>
</dbReference>
<gene>
    <name evidence="15" type="ORF">WJX72_008953</name>
</gene>
<keyword evidence="8" id="KW-0492">Microsome</keyword>